<keyword evidence="1" id="KW-0812">Transmembrane</keyword>
<protein>
    <submittedName>
        <fullName evidence="2">TIGR03758 family integrating conjugative element protein</fullName>
    </submittedName>
</protein>
<feature type="transmembrane region" description="Helical" evidence="1">
    <location>
        <begin position="24"/>
        <end position="44"/>
    </location>
</feature>
<dbReference type="NCBIfam" id="TIGR03758">
    <property type="entry name" value="conj_TIGR03758"/>
    <property type="match status" value="1"/>
</dbReference>
<dbReference type="Proteomes" id="UP001158961">
    <property type="component" value="Chromosome"/>
</dbReference>
<dbReference type="KEGG" id="pagc:BEE12_08735"/>
<evidence type="ECO:0000256" key="1">
    <source>
        <dbReference type="SAM" id="Phobius"/>
    </source>
</evidence>
<name>A0AAN2FF02_ENTAG</name>
<accession>A0AAN2FF02</accession>
<keyword evidence="1" id="KW-1133">Transmembrane helix</keyword>
<dbReference type="AlphaFoldDB" id="A0AAN2FF02"/>
<reference evidence="2" key="1">
    <citation type="submission" date="2022-05" db="EMBL/GenBank/DDBJ databases">
        <authorList>
            <person name="Pothier F. J."/>
        </authorList>
    </citation>
    <scope>NUCLEOTIDE SEQUENCE</scope>
    <source>
        <strain evidence="2">DAPP-PG734</strain>
    </source>
</reference>
<keyword evidence="1" id="KW-0472">Membrane</keyword>
<dbReference type="InterPro" id="IPR021676">
    <property type="entry name" value="DUF3262"/>
</dbReference>
<dbReference type="EMBL" id="OW970315">
    <property type="protein sequence ID" value="CAH6334348.1"/>
    <property type="molecule type" value="Genomic_DNA"/>
</dbReference>
<dbReference type="Pfam" id="PF11660">
    <property type="entry name" value="DUF3262"/>
    <property type="match status" value="1"/>
</dbReference>
<evidence type="ECO:0000313" key="3">
    <source>
        <dbReference type="Proteomes" id="UP001158961"/>
    </source>
</evidence>
<organism evidence="2 3">
    <name type="scientific">Enterobacter agglomerans</name>
    <name type="common">Erwinia herbicola</name>
    <name type="synonym">Pantoea agglomerans</name>
    <dbReference type="NCBI Taxonomy" id="549"/>
    <lineage>
        <taxon>Bacteria</taxon>
        <taxon>Pseudomonadati</taxon>
        <taxon>Pseudomonadota</taxon>
        <taxon>Gammaproteobacteria</taxon>
        <taxon>Enterobacterales</taxon>
        <taxon>Erwiniaceae</taxon>
        <taxon>Pantoea</taxon>
        <taxon>Pantoea agglomerans group</taxon>
    </lineage>
</organism>
<evidence type="ECO:0000313" key="2">
    <source>
        <dbReference type="EMBL" id="CAH6334348.1"/>
    </source>
</evidence>
<proteinExistence type="predicted"/>
<gene>
    <name evidence="2" type="ORF">DAPPPG734_18430</name>
</gene>
<feature type="transmembrane region" description="Helical" evidence="1">
    <location>
        <begin position="64"/>
        <end position="80"/>
    </location>
</feature>
<sequence length="81" mass="8983">MAMNGAQTSGWAAGTGNSLTPGQLNILILSTLAVVMLLFSAWTLVQAYRGLASKTVRFQQINELFIRLAILWLLTLFFFFN</sequence>
<dbReference type="RefSeq" id="WP_031593965.1">
    <property type="nucleotide sequence ID" value="NZ_CP016889.1"/>
</dbReference>